<keyword evidence="3 6" id="KW-0812">Transmembrane</keyword>
<feature type="transmembrane region" description="Helical" evidence="6">
    <location>
        <begin position="99"/>
        <end position="122"/>
    </location>
</feature>
<evidence type="ECO:0000256" key="5">
    <source>
        <dbReference type="ARBA" id="ARBA00023136"/>
    </source>
</evidence>
<gene>
    <name evidence="7" type="ORF">ABV300_05220</name>
</gene>
<feature type="transmembrane region" description="Helical" evidence="6">
    <location>
        <begin position="27"/>
        <end position="44"/>
    </location>
</feature>
<feature type="transmembrane region" description="Helical" evidence="6">
    <location>
        <begin position="225"/>
        <end position="248"/>
    </location>
</feature>
<evidence type="ECO:0000256" key="6">
    <source>
        <dbReference type="SAM" id="Phobius"/>
    </source>
</evidence>
<sequence>MSGGLPCGTRNFSYAADMAIFRTKTHWALLIIGLIVLFTAPLYLSVYWLGVVNLIGITIIAATGLNLLTGYCGQLSVGHAGFIAVGAFTSAVLTSRLELPFLVALPAAGLLAGGIGIIFGVASLRVKGFYLAISTIAAQIIIIWVINHLSITGGFLGMSVPRAEIFGITFRSPQSLFFLIMIAAVIVIFFAKNLARTRIGRAFVAVRDNDLAAEVMGINLFRYKLVAFFIGCFLAGIAGSLTAHWIGFVSTEHFSITDSILYVGMIIIGGAGTTLGPILGAVAIRLLQQGVTYISTPLAGIDWLPPGFTAGLAPFTFGLVIVLFLVLEPRGLAHRWNLFKASYRLWPFSY</sequence>
<evidence type="ECO:0000256" key="2">
    <source>
        <dbReference type="ARBA" id="ARBA00022475"/>
    </source>
</evidence>
<feature type="transmembrane region" description="Helical" evidence="6">
    <location>
        <begin position="129"/>
        <end position="156"/>
    </location>
</feature>
<comment type="subcellular location">
    <subcellularLocation>
        <location evidence="1">Cell membrane</location>
        <topology evidence="1">Multi-pass membrane protein</topology>
    </subcellularLocation>
</comment>
<feature type="transmembrane region" description="Helical" evidence="6">
    <location>
        <begin position="75"/>
        <end position="93"/>
    </location>
</feature>
<dbReference type="GO" id="GO:0005886">
    <property type="term" value="C:plasma membrane"/>
    <property type="evidence" value="ECO:0007669"/>
    <property type="project" value="UniProtKB-SubCell"/>
</dbReference>
<evidence type="ECO:0000256" key="4">
    <source>
        <dbReference type="ARBA" id="ARBA00022989"/>
    </source>
</evidence>
<dbReference type="AlphaFoldDB" id="A0AAU8G6L8"/>
<dbReference type="PANTHER" id="PTHR30482:SF5">
    <property type="entry name" value="ABC TRANSPORTER PERMEASE PROTEIN"/>
    <property type="match status" value="1"/>
</dbReference>
<feature type="transmembrane region" description="Helical" evidence="6">
    <location>
        <begin position="308"/>
        <end position="327"/>
    </location>
</feature>
<dbReference type="CDD" id="cd06581">
    <property type="entry name" value="TM_PBP1_LivM_like"/>
    <property type="match status" value="1"/>
</dbReference>
<dbReference type="InterPro" id="IPR001851">
    <property type="entry name" value="ABC_transp_permease"/>
</dbReference>
<dbReference type="InterPro" id="IPR043428">
    <property type="entry name" value="LivM-like"/>
</dbReference>
<name>A0AAU8G6L8_9CHLR</name>
<dbReference type="Pfam" id="PF02653">
    <property type="entry name" value="BPD_transp_2"/>
    <property type="match status" value="1"/>
</dbReference>
<feature type="transmembrane region" description="Helical" evidence="6">
    <location>
        <begin position="176"/>
        <end position="195"/>
    </location>
</feature>
<evidence type="ECO:0000256" key="3">
    <source>
        <dbReference type="ARBA" id="ARBA00022692"/>
    </source>
</evidence>
<feature type="transmembrane region" description="Helical" evidence="6">
    <location>
        <begin position="50"/>
        <end position="68"/>
    </location>
</feature>
<dbReference type="PANTHER" id="PTHR30482">
    <property type="entry name" value="HIGH-AFFINITY BRANCHED-CHAIN AMINO ACID TRANSPORT SYSTEM PERMEASE"/>
    <property type="match status" value="1"/>
</dbReference>
<accession>A0AAU8G6L8</accession>
<evidence type="ECO:0000256" key="1">
    <source>
        <dbReference type="ARBA" id="ARBA00004651"/>
    </source>
</evidence>
<keyword evidence="5 6" id="KW-0472">Membrane</keyword>
<evidence type="ECO:0000313" key="7">
    <source>
        <dbReference type="EMBL" id="XCH32577.1"/>
    </source>
</evidence>
<dbReference type="GO" id="GO:0015658">
    <property type="term" value="F:branched-chain amino acid transmembrane transporter activity"/>
    <property type="evidence" value="ECO:0007669"/>
    <property type="project" value="InterPro"/>
</dbReference>
<keyword evidence="2" id="KW-1003">Cell membrane</keyword>
<keyword evidence="4 6" id="KW-1133">Transmembrane helix</keyword>
<protein>
    <submittedName>
        <fullName evidence="7">Branched-chain amino acid ABC transporter permease</fullName>
    </submittedName>
</protein>
<dbReference type="RefSeq" id="WP_353713850.1">
    <property type="nucleotide sequence ID" value="NZ_CP159307.1"/>
</dbReference>
<feature type="transmembrane region" description="Helical" evidence="6">
    <location>
        <begin position="260"/>
        <end position="287"/>
    </location>
</feature>
<dbReference type="EMBL" id="CP159307">
    <property type="protein sequence ID" value="XCH32577.1"/>
    <property type="molecule type" value="Genomic_DNA"/>
</dbReference>
<organism evidence="7">
    <name type="scientific">Dehalogenimonas sp. 4OHTPN</name>
    <dbReference type="NCBI Taxonomy" id="3166643"/>
    <lineage>
        <taxon>Bacteria</taxon>
        <taxon>Bacillati</taxon>
        <taxon>Chloroflexota</taxon>
        <taxon>Dehalococcoidia</taxon>
        <taxon>Dehalococcoidales</taxon>
        <taxon>Dehalococcoidaceae</taxon>
        <taxon>Dehalogenimonas</taxon>
    </lineage>
</organism>
<proteinExistence type="predicted"/>
<reference evidence="7" key="1">
    <citation type="submission" date="2024-06" db="EMBL/GenBank/DDBJ databases">
        <title>A Novel Isolate, Dehalogenimonas sp. Strain 4OHTPN, Dechlorinates Aromatic 4 Hydroxy chlorothalonil by a Novel Reductive Dehalogenase.</title>
        <authorList>
            <person name="Liu G."/>
        </authorList>
    </citation>
    <scope>NUCLEOTIDE SEQUENCE</scope>
    <source>
        <strain evidence="7">4OHTPN</strain>
    </source>
</reference>